<keyword evidence="3" id="KW-0804">Transcription</keyword>
<keyword evidence="6" id="KW-1185">Reference proteome</keyword>
<dbReference type="PANTHER" id="PTHR44846:SF17">
    <property type="entry name" value="GNTR-FAMILY TRANSCRIPTIONAL REGULATOR"/>
    <property type="match status" value="1"/>
</dbReference>
<organism evidence="5 6">
    <name type="scientific">Saccharopolyspora cebuensis</name>
    <dbReference type="NCBI Taxonomy" id="418759"/>
    <lineage>
        <taxon>Bacteria</taxon>
        <taxon>Bacillati</taxon>
        <taxon>Actinomycetota</taxon>
        <taxon>Actinomycetes</taxon>
        <taxon>Pseudonocardiales</taxon>
        <taxon>Pseudonocardiaceae</taxon>
        <taxon>Saccharopolyspora</taxon>
    </lineage>
</organism>
<name>A0ABV4CGG6_9PSEU</name>
<dbReference type="SMART" id="SM00866">
    <property type="entry name" value="UTRA"/>
    <property type="match status" value="1"/>
</dbReference>
<dbReference type="SUPFAM" id="SSF64288">
    <property type="entry name" value="Chorismate lyase-like"/>
    <property type="match status" value="1"/>
</dbReference>
<dbReference type="InterPro" id="IPR028978">
    <property type="entry name" value="Chorismate_lyase_/UTRA_dom_sf"/>
</dbReference>
<sequence length="249" mass="27146">MTKPLHTQLADDLRKEISEGHLRPGDALPSEAELGRVHSISRITVRKALQTLEHEGLVAAAAGRGRVVRDQKVYDWHLVDYEKKHRSHPDLDGWASDVVDQGGTPNETVVAVEVVDPPAEVKAKLALGAEGAALLRRRVRSINGKPAQLSSSYFPYEMVKGTVFMLPGSQSAQGGLLASIGRPQRRKHHEITARNASPDEAEELQLLPGTPLIQHIVVGYDEDDVAVRCMVTLAASDVARLVVDEENLS</sequence>
<proteinExistence type="predicted"/>
<dbReference type="EMBL" id="JBGEHV010000009">
    <property type="protein sequence ID" value="MEY8039162.1"/>
    <property type="molecule type" value="Genomic_DNA"/>
</dbReference>
<dbReference type="PROSITE" id="PS50949">
    <property type="entry name" value="HTH_GNTR"/>
    <property type="match status" value="1"/>
</dbReference>
<dbReference type="InterPro" id="IPR036390">
    <property type="entry name" value="WH_DNA-bd_sf"/>
</dbReference>
<dbReference type="PRINTS" id="PR00035">
    <property type="entry name" value="HTHGNTR"/>
</dbReference>
<evidence type="ECO:0000259" key="4">
    <source>
        <dbReference type="PROSITE" id="PS50949"/>
    </source>
</evidence>
<dbReference type="Pfam" id="PF00392">
    <property type="entry name" value="GntR"/>
    <property type="match status" value="1"/>
</dbReference>
<dbReference type="PANTHER" id="PTHR44846">
    <property type="entry name" value="MANNOSYL-D-GLYCERATE TRANSPORT/METABOLISM SYSTEM REPRESSOR MNGR-RELATED"/>
    <property type="match status" value="1"/>
</dbReference>
<dbReference type="InterPro" id="IPR050679">
    <property type="entry name" value="Bact_HTH_transcr_reg"/>
</dbReference>
<evidence type="ECO:0000256" key="2">
    <source>
        <dbReference type="ARBA" id="ARBA00023125"/>
    </source>
</evidence>
<dbReference type="Proteomes" id="UP001564626">
    <property type="component" value="Unassembled WGS sequence"/>
</dbReference>
<evidence type="ECO:0000313" key="6">
    <source>
        <dbReference type="Proteomes" id="UP001564626"/>
    </source>
</evidence>
<dbReference type="Gene3D" id="3.40.1410.10">
    <property type="entry name" value="Chorismate lyase-like"/>
    <property type="match status" value="1"/>
</dbReference>
<dbReference type="Pfam" id="PF07702">
    <property type="entry name" value="UTRA"/>
    <property type="match status" value="1"/>
</dbReference>
<feature type="domain" description="HTH gntR-type" evidence="4">
    <location>
        <begin position="3"/>
        <end position="71"/>
    </location>
</feature>
<dbReference type="Gene3D" id="1.10.10.10">
    <property type="entry name" value="Winged helix-like DNA-binding domain superfamily/Winged helix DNA-binding domain"/>
    <property type="match status" value="1"/>
</dbReference>
<keyword evidence="1" id="KW-0805">Transcription regulation</keyword>
<evidence type="ECO:0000313" key="5">
    <source>
        <dbReference type="EMBL" id="MEY8039162.1"/>
    </source>
</evidence>
<dbReference type="RefSeq" id="WP_369774666.1">
    <property type="nucleotide sequence ID" value="NZ_JBGEHV010000009.1"/>
</dbReference>
<evidence type="ECO:0000256" key="1">
    <source>
        <dbReference type="ARBA" id="ARBA00023015"/>
    </source>
</evidence>
<comment type="caution">
    <text evidence="5">The sequence shown here is derived from an EMBL/GenBank/DDBJ whole genome shotgun (WGS) entry which is preliminary data.</text>
</comment>
<dbReference type="CDD" id="cd07377">
    <property type="entry name" value="WHTH_GntR"/>
    <property type="match status" value="1"/>
</dbReference>
<dbReference type="InterPro" id="IPR000524">
    <property type="entry name" value="Tscrpt_reg_HTH_GntR"/>
</dbReference>
<accession>A0ABV4CGG6</accession>
<evidence type="ECO:0000256" key="3">
    <source>
        <dbReference type="ARBA" id="ARBA00023163"/>
    </source>
</evidence>
<dbReference type="SUPFAM" id="SSF46785">
    <property type="entry name" value="Winged helix' DNA-binding domain"/>
    <property type="match status" value="1"/>
</dbReference>
<protein>
    <submittedName>
        <fullName evidence="5">GntR family transcriptional regulator</fullName>
    </submittedName>
</protein>
<gene>
    <name evidence="5" type="ORF">AB8O55_07110</name>
</gene>
<dbReference type="InterPro" id="IPR011663">
    <property type="entry name" value="UTRA"/>
</dbReference>
<reference evidence="5 6" key="1">
    <citation type="submission" date="2024-08" db="EMBL/GenBank/DDBJ databases">
        <title>Genome mining of Saccharopolyspora cebuensis PGLac3 from Nigerian medicinal plant.</title>
        <authorList>
            <person name="Ezeobiora C.E."/>
            <person name="Igbokwe N.H."/>
            <person name="Amin D.H."/>
            <person name="Mendie U.E."/>
        </authorList>
    </citation>
    <scope>NUCLEOTIDE SEQUENCE [LARGE SCALE GENOMIC DNA]</scope>
    <source>
        <strain evidence="5 6">PGLac3</strain>
    </source>
</reference>
<dbReference type="SMART" id="SM00345">
    <property type="entry name" value="HTH_GNTR"/>
    <property type="match status" value="1"/>
</dbReference>
<dbReference type="InterPro" id="IPR036388">
    <property type="entry name" value="WH-like_DNA-bd_sf"/>
</dbReference>
<keyword evidence="2" id="KW-0238">DNA-binding</keyword>